<evidence type="ECO:0000259" key="12">
    <source>
        <dbReference type="Pfam" id="PF01180"/>
    </source>
</evidence>
<dbReference type="InterPro" id="IPR013785">
    <property type="entry name" value="Aldolase_TIM"/>
</dbReference>
<keyword evidence="8 11" id="KW-0560">Oxidoreductase</keyword>
<dbReference type="PIRSF" id="PIRSF000164">
    <property type="entry name" value="DHO_oxidase"/>
    <property type="match status" value="1"/>
</dbReference>
<dbReference type="RefSeq" id="WP_164209658.1">
    <property type="nucleotide sequence ID" value="NZ_JAAGSC010000031.1"/>
</dbReference>
<feature type="binding site" evidence="11">
    <location>
        <position position="138"/>
    </location>
    <ligand>
        <name>FMN</name>
        <dbReference type="ChEBI" id="CHEBI:58210"/>
    </ligand>
</feature>
<evidence type="ECO:0000256" key="9">
    <source>
        <dbReference type="ARBA" id="ARBA00023136"/>
    </source>
</evidence>
<keyword evidence="6 11" id="KW-0288">FMN</keyword>
<evidence type="ECO:0000256" key="3">
    <source>
        <dbReference type="ARBA" id="ARBA00005161"/>
    </source>
</evidence>
<keyword evidence="11" id="KW-1003">Cell membrane</keyword>
<comment type="cofactor">
    <cofactor evidence="11">
        <name>FMN</name>
        <dbReference type="ChEBI" id="CHEBI:58210"/>
    </cofactor>
    <text evidence="11">Binds 1 FMN per subunit.</text>
</comment>
<dbReference type="CDD" id="cd04738">
    <property type="entry name" value="DHOD_2_like"/>
    <property type="match status" value="1"/>
</dbReference>
<keyword evidence="9 11" id="KW-0472">Membrane</keyword>
<gene>
    <name evidence="11" type="primary">pyrD</name>
    <name evidence="13" type="ORF">G3I74_01785</name>
</gene>
<feature type="binding site" evidence="11">
    <location>
        <position position="267"/>
    </location>
    <ligand>
        <name>FMN</name>
        <dbReference type="ChEBI" id="CHEBI:58210"/>
    </ligand>
</feature>
<dbReference type="PANTHER" id="PTHR48109">
    <property type="entry name" value="DIHYDROOROTATE DEHYDROGENASE (QUINONE), MITOCHONDRIAL-RELATED"/>
    <property type="match status" value="1"/>
</dbReference>
<dbReference type="Pfam" id="PF01180">
    <property type="entry name" value="DHO_dh"/>
    <property type="match status" value="1"/>
</dbReference>
<accession>A0A845V2F8</accession>
<dbReference type="UniPathway" id="UPA00070">
    <property type="reaction ID" value="UER00946"/>
</dbReference>
<feature type="binding site" evidence="11">
    <location>
        <begin position="61"/>
        <end position="65"/>
    </location>
    <ligand>
        <name>FMN</name>
        <dbReference type="ChEBI" id="CHEBI:58210"/>
    </ligand>
</feature>
<dbReference type="NCBIfam" id="NF003645">
    <property type="entry name" value="PRK05286.1-2"/>
    <property type="match status" value="1"/>
</dbReference>
<sequence>MYRWLRKGMFLLSPETAHEVAVRAMAAGQLTGMSRVFAGPRPEHPVELMGLSFPNPVGLAAGFDKNGDFIDALGALGFGHIEVGTVTPKPQPGNPRPRLFRLPEHEAIINRMGFNNKGVDHLAQRLRQVRYDGVVGANIGRQKDTPTDQAAGDYRICLEKLYGECDYIAVNISSPNTPNLRELQDTGPLKELLEELVQARTALQAKSETYRPIVVKIAPDWNQKALDAALEVIGHSGLDGLIATNTTLGRATVEDHPNAEQTGGLSGRPLMASSTEVLARARVVLGPDFPILASGGIHSGDDAREKHAAGADLVQLYTGFIYEGPGLIRACTHAWGKSAPHAAA</sequence>
<dbReference type="NCBIfam" id="NF003644">
    <property type="entry name" value="PRK05286.1-1"/>
    <property type="match status" value="1"/>
</dbReference>
<dbReference type="NCBIfam" id="NF003646">
    <property type="entry name" value="PRK05286.1-4"/>
    <property type="match status" value="1"/>
</dbReference>
<evidence type="ECO:0000256" key="8">
    <source>
        <dbReference type="ARBA" id="ARBA00023002"/>
    </source>
</evidence>
<dbReference type="NCBIfam" id="NF003652">
    <property type="entry name" value="PRK05286.2-5"/>
    <property type="match status" value="1"/>
</dbReference>
<keyword evidence="5 11" id="KW-0285">Flavoprotein</keyword>
<comment type="caution">
    <text evidence="13">The sequence shown here is derived from an EMBL/GenBank/DDBJ whole genome shotgun (WGS) entry which is preliminary data.</text>
</comment>
<dbReference type="Proteomes" id="UP000484885">
    <property type="component" value="Unassembled WGS sequence"/>
</dbReference>
<dbReference type="EMBL" id="JAAGSC010000031">
    <property type="protein sequence ID" value="NDY94461.1"/>
    <property type="molecule type" value="Genomic_DNA"/>
</dbReference>
<dbReference type="GO" id="GO:0005737">
    <property type="term" value="C:cytoplasm"/>
    <property type="evidence" value="ECO:0007669"/>
    <property type="project" value="InterPro"/>
</dbReference>
<comment type="catalytic activity">
    <reaction evidence="10 11">
        <text>(S)-dihydroorotate + a quinone = orotate + a quinol</text>
        <dbReference type="Rhea" id="RHEA:30187"/>
        <dbReference type="ChEBI" id="CHEBI:24646"/>
        <dbReference type="ChEBI" id="CHEBI:30839"/>
        <dbReference type="ChEBI" id="CHEBI:30864"/>
        <dbReference type="ChEBI" id="CHEBI:132124"/>
        <dbReference type="EC" id="1.3.5.2"/>
    </reaction>
</comment>
<evidence type="ECO:0000256" key="2">
    <source>
        <dbReference type="ARBA" id="ARBA00004370"/>
    </source>
</evidence>
<evidence type="ECO:0000256" key="5">
    <source>
        <dbReference type="ARBA" id="ARBA00022630"/>
    </source>
</evidence>
<feature type="binding site" evidence="11">
    <location>
        <position position="171"/>
    </location>
    <ligand>
        <name>substrate</name>
    </ligand>
</feature>
<dbReference type="PANTHER" id="PTHR48109:SF4">
    <property type="entry name" value="DIHYDROOROTATE DEHYDROGENASE (QUINONE), MITOCHONDRIAL"/>
    <property type="match status" value="1"/>
</dbReference>
<evidence type="ECO:0000313" key="14">
    <source>
        <dbReference type="Proteomes" id="UP000484885"/>
    </source>
</evidence>
<organism evidence="13 14">
    <name type="scientific">Wenzhouxiangella limi</name>
    <dbReference type="NCBI Taxonomy" id="2707351"/>
    <lineage>
        <taxon>Bacteria</taxon>
        <taxon>Pseudomonadati</taxon>
        <taxon>Pseudomonadota</taxon>
        <taxon>Gammaproteobacteria</taxon>
        <taxon>Chromatiales</taxon>
        <taxon>Wenzhouxiangellaceae</taxon>
        <taxon>Wenzhouxiangella</taxon>
    </lineage>
</organism>
<dbReference type="InterPro" id="IPR012135">
    <property type="entry name" value="Dihydroorotate_DH_1_2"/>
</dbReference>
<feature type="binding site" evidence="11">
    <location>
        <position position="244"/>
    </location>
    <ligand>
        <name>FMN</name>
        <dbReference type="ChEBI" id="CHEBI:58210"/>
    </ligand>
</feature>
<dbReference type="AlphaFoldDB" id="A0A845V2F8"/>
<comment type="pathway">
    <text evidence="3 11">Pyrimidine metabolism; UMP biosynthesis via de novo pathway; orotate from (S)-dihydroorotate (quinone route): step 1/1.</text>
</comment>
<proteinExistence type="inferred from homology"/>
<feature type="domain" description="Dihydroorotate dehydrogenase catalytic" evidence="12">
    <location>
        <begin position="46"/>
        <end position="328"/>
    </location>
</feature>
<protein>
    <recommendedName>
        <fullName evidence="11">Dihydroorotate dehydrogenase (quinone)</fullName>
        <ecNumber evidence="11">1.3.5.2</ecNumber>
    </recommendedName>
    <alternativeName>
        <fullName evidence="11">DHOdehase</fullName>
        <shortName evidence="11">DHOD</shortName>
        <shortName evidence="11">DHODase</shortName>
    </alternativeName>
    <alternativeName>
        <fullName evidence="11">Dihydroorotate oxidase</fullName>
    </alternativeName>
</protein>
<dbReference type="GO" id="GO:0006207">
    <property type="term" value="P:'de novo' pyrimidine nucleobase biosynthetic process"/>
    <property type="evidence" value="ECO:0007669"/>
    <property type="project" value="UniProtKB-UniRule"/>
</dbReference>
<dbReference type="Gene3D" id="3.20.20.70">
    <property type="entry name" value="Aldolase class I"/>
    <property type="match status" value="1"/>
</dbReference>
<comment type="subcellular location">
    <subcellularLocation>
        <location evidence="11">Cell membrane</location>
        <topology evidence="11">Peripheral membrane protein</topology>
    </subcellularLocation>
    <subcellularLocation>
        <location evidence="2">Membrane</location>
    </subcellularLocation>
</comment>
<comment type="similarity">
    <text evidence="4 11">Belongs to the dihydroorotate dehydrogenase family. Type 2 subfamily.</text>
</comment>
<dbReference type="EC" id="1.3.5.2" evidence="11"/>
<dbReference type="InterPro" id="IPR001295">
    <property type="entry name" value="Dihydroorotate_DH_CS"/>
</dbReference>
<feature type="binding site" evidence="11">
    <location>
        <position position="65"/>
    </location>
    <ligand>
        <name>substrate</name>
    </ligand>
</feature>
<reference evidence="13 14" key="1">
    <citation type="submission" date="2020-02" db="EMBL/GenBank/DDBJ databases">
        <authorList>
            <person name="Zhang X.-Y."/>
        </authorList>
    </citation>
    <scope>NUCLEOTIDE SEQUENCE [LARGE SCALE GENOMIC DNA]</scope>
    <source>
        <strain evidence="13 14">C33</strain>
    </source>
</reference>
<dbReference type="NCBIfam" id="TIGR01036">
    <property type="entry name" value="pyrD_sub2"/>
    <property type="match status" value="1"/>
</dbReference>
<dbReference type="InterPro" id="IPR005720">
    <property type="entry name" value="Dihydroorotate_DH_cat"/>
</dbReference>
<feature type="active site" description="Nucleophile" evidence="11">
    <location>
        <position position="174"/>
    </location>
</feature>
<evidence type="ECO:0000256" key="6">
    <source>
        <dbReference type="ARBA" id="ARBA00022643"/>
    </source>
</evidence>
<comment type="subunit">
    <text evidence="11">Monomer.</text>
</comment>
<feature type="binding site" evidence="11">
    <location>
        <position position="171"/>
    </location>
    <ligand>
        <name>FMN</name>
        <dbReference type="ChEBI" id="CHEBI:58210"/>
    </ligand>
</feature>
<feature type="binding site" evidence="11">
    <location>
        <position position="176"/>
    </location>
    <ligand>
        <name>substrate</name>
    </ligand>
</feature>
<evidence type="ECO:0000313" key="13">
    <source>
        <dbReference type="EMBL" id="NDY94461.1"/>
    </source>
</evidence>
<evidence type="ECO:0000256" key="10">
    <source>
        <dbReference type="ARBA" id="ARBA00048639"/>
    </source>
</evidence>
<dbReference type="GO" id="GO:0106430">
    <property type="term" value="F:dihydroorotate dehydrogenase (quinone) activity"/>
    <property type="evidence" value="ECO:0007669"/>
    <property type="project" value="UniProtKB-EC"/>
</dbReference>
<dbReference type="InterPro" id="IPR005719">
    <property type="entry name" value="Dihydroorotate_DH_2"/>
</dbReference>
<dbReference type="PROSITE" id="PS00912">
    <property type="entry name" value="DHODEHASE_2"/>
    <property type="match status" value="1"/>
</dbReference>
<feature type="binding site" evidence="11">
    <location>
        <begin position="317"/>
        <end position="318"/>
    </location>
    <ligand>
        <name>FMN</name>
        <dbReference type="ChEBI" id="CHEBI:58210"/>
    </ligand>
</feature>
<evidence type="ECO:0000256" key="1">
    <source>
        <dbReference type="ARBA" id="ARBA00003125"/>
    </source>
</evidence>
<evidence type="ECO:0000256" key="11">
    <source>
        <dbReference type="HAMAP-Rule" id="MF_00225"/>
    </source>
</evidence>
<evidence type="ECO:0000256" key="4">
    <source>
        <dbReference type="ARBA" id="ARBA00005359"/>
    </source>
</evidence>
<dbReference type="GO" id="GO:0044205">
    <property type="term" value="P:'de novo' UMP biosynthetic process"/>
    <property type="evidence" value="ECO:0007669"/>
    <property type="project" value="UniProtKB-UniRule"/>
</dbReference>
<keyword evidence="7 11" id="KW-0665">Pyrimidine biosynthesis</keyword>
<dbReference type="SUPFAM" id="SSF51395">
    <property type="entry name" value="FMN-linked oxidoreductases"/>
    <property type="match status" value="1"/>
</dbReference>
<dbReference type="GO" id="GO:0005886">
    <property type="term" value="C:plasma membrane"/>
    <property type="evidence" value="ECO:0007669"/>
    <property type="project" value="UniProtKB-SubCell"/>
</dbReference>
<evidence type="ECO:0000256" key="7">
    <source>
        <dbReference type="ARBA" id="ARBA00022975"/>
    </source>
</evidence>
<dbReference type="HAMAP" id="MF_00225">
    <property type="entry name" value="DHO_dh_type2"/>
    <property type="match status" value="1"/>
</dbReference>
<feature type="binding site" evidence="11">
    <location>
        <begin position="110"/>
        <end position="114"/>
    </location>
    <ligand>
        <name>substrate</name>
    </ligand>
</feature>
<dbReference type="InterPro" id="IPR050074">
    <property type="entry name" value="DHO_dehydrogenase"/>
</dbReference>
<feature type="binding site" evidence="11">
    <location>
        <position position="85"/>
    </location>
    <ligand>
        <name>FMN</name>
        <dbReference type="ChEBI" id="CHEBI:58210"/>
    </ligand>
</feature>
<dbReference type="PROSITE" id="PS00911">
    <property type="entry name" value="DHODEHASE_1"/>
    <property type="match status" value="1"/>
</dbReference>
<feature type="binding site" evidence="11">
    <location>
        <position position="216"/>
    </location>
    <ligand>
        <name>FMN</name>
        <dbReference type="ChEBI" id="CHEBI:58210"/>
    </ligand>
</feature>
<keyword evidence="14" id="KW-1185">Reference proteome</keyword>
<comment type="function">
    <text evidence="1 11">Catalyzes the conversion of dihydroorotate to orotate with quinone as electron acceptor.</text>
</comment>
<feature type="binding site" evidence="11">
    <location>
        <begin position="245"/>
        <end position="246"/>
    </location>
    <ligand>
        <name>substrate</name>
    </ligand>
</feature>
<name>A0A845V2F8_9GAMM</name>
<feature type="binding site" evidence="11">
    <location>
        <position position="296"/>
    </location>
    <ligand>
        <name>FMN</name>
        <dbReference type="ChEBI" id="CHEBI:58210"/>
    </ligand>
</feature>